<dbReference type="Pfam" id="PF01872">
    <property type="entry name" value="RibD_C"/>
    <property type="match status" value="1"/>
</dbReference>
<evidence type="ECO:0000313" key="3">
    <source>
        <dbReference type="Proteomes" id="UP001165069"/>
    </source>
</evidence>
<dbReference type="RefSeq" id="WP_285577643.1">
    <property type="nucleotide sequence ID" value="NZ_BSDE01000009.1"/>
</dbReference>
<dbReference type="Gene3D" id="3.40.430.10">
    <property type="entry name" value="Dihydrofolate Reductase, subunit A"/>
    <property type="match status" value="1"/>
</dbReference>
<accession>A0ABQ5QJW4</accession>
<evidence type="ECO:0000313" key="2">
    <source>
        <dbReference type="EMBL" id="GLH74869.1"/>
    </source>
</evidence>
<gene>
    <name evidence="2" type="ORF">GETHLI_33710</name>
</gene>
<dbReference type="PANTHER" id="PTHR38011:SF11">
    <property type="entry name" value="2,5-DIAMINO-6-RIBOSYLAMINO-4(3H)-PYRIMIDINONE 5'-PHOSPHATE REDUCTASE"/>
    <property type="match status" value="1"/>
</dbReference>
<keyword evidence="3" id="KW-1185">Reference proteome</keyword>
<dbReference type="SUPFAM" id="SSF53597">
    <property type="entry name" value="Dihydrofolate reductase-like"/>
    <property type="match status" value="1"/>
</dbReference>
<organism evidence="2 3">
    <name type="scientific">Geothrix limicola</name>
    <dbReference type="NCBI Taxonomy" id="2927978"/>
    <lineage>
        <taxon>Bacteria</taxon>
        <taxon>Pseudomonadati</taxon>
        <taxon>Acidobacteriota</taxon>
        <taxon>Holophagae</taxon>
        <taxon>Holophagales</taxon>
        <taxon>Holophagaceae</taxon>
        <taxon>Geothrix</taxon>
    </lineage>
</organism>
<reference evidence="2 3" key="1">
    <citation type="journal article" date="2023" name="Antonie Van Leeuwenhoek">
        <title>Mesoterricola silvestris gen. nov., sp. nov., Mesoterricola sediminis sp. nov., Geothrix oryzae sp. nov., Geothrix edaphica sp. nov., Geothrix rubra sp. nov., and Geothrix limicola sp. nov., six novel members of Acidobacteriota isolated from soils.</title>
        <authorList>
            <person name="Itoh H."/>
            <person name="Sugisawa Y."/>
            <person name="Mise K."/>
            <person name="Xu Z."/>
            <person name="Kuniyasu M."/>
            <person name="Ushijima N."/>
            <person name="Kawano K."/>
            <person name="Kobayashi E."/>
            <person name="Shiratori Y."/>
            <person name="Masuda Y."/>
            <person name="Senoo K."/>
        </authorList>
    </citation>
    <scope>NUCLEOTIDE SEQUENCE [LARGE SCALE GENOMIC DNA]</scope>
    <source>
        <strain evidence="2 3">Red804</strain>
    </source>
</reference>
<dbReference type="PANTHER" id="PTHR38011">
    <property type="entry name" value="DIHYDROFOLATE REDUCTASE FAMILY PROTEIN (AFU_ORTHOLOGUE AFUA_8G06820)"/>
    <property type="match status" value="1"/>
</dbReference>
<proteinExistence type="predicted"/>
<dbReference type="InterPro" id="IPR050765">
    <property type="entry name" value="Riboflavin_Biosynth_HTPR"/>
</dbReference>
<evidence type="ECO:0000259" key="1">
    <source>
        <dbReference type="Pfam" id="PF01872"/>
    </source>
</evidence>
<comment type="caution">
    <text evidence="2">The sequence shown here is derived from an EMBL/GenBank/DDBJ whole genome shotgun (WGS) entry which is preliminary data.</text>
</comment>
<dbReference type="InterPro" id="IPR024072">
    <property type="entry name" value="DHFR-like_dom_sf"/>
</dbReference>
<dbReference type="Proteomes" id="UP001165069">
    <property type="component" value="Unassembled WGS sequence"/>
</dbReference>
<name>A0ABQ5QJW4_9BACT</name>
<dbReference type="InterPro" id="IPR002734">
    <property type="entry name" value="RibDG_C"/>
</dbReference>
<dbReference type="EMBL" id="BSDE01000009">
    <property type="protein sequence ID" value="GLH74869.1"/>
    <property type="molecule type" value="Genomic_DNA"/>
</dbReference>
<sequence length="175" mass="19100">MKLLRYNVAMSLDGFIAGPNGEYDWIPEDPGVDFEALFAEFDAFVMGRKTFEVVLAQGEANPTRGRPVLVVSRTLPPTDLPGVQIVREAIPERVRALKSAVQKDVWLFGGAQLFRLLLDEGLVDRVEVSVIPILLGGGIRLLPEGRAQVLNLLSSQALPNGILQLVYAVAPKVPE</sequence>
<protein>
    <recommendedName>
        <fullName evidence="1">Bacterial bifunctional deaminase-reductase C-terminal domain-containing protein</fullName>
    </recommendedName>
</protein>
<feature type="domain" description="Bacterial bifunctional deaminase-reductase C-terminal" evidence="1">
    <location>
        <begin position="4"/>
        <end position="163"/>
    </location>
</feature>